<feature type="chain" id="PRO_5045246209" evidence="1">
    <location>
        <begin position="23"/>
        <end position="379"/>
    </location>
</feature>
<dbReference type="RefSeq" id="WP_186634186.1">
    <property type="nucleotide sequence ID" value="NZ_JACOAF010000014.1"/>
</dbReference>
<keyword evidence="4" id="KW-1185">Reference proteome</keyword>
<name>A0ABR6VPQ5_9BACT</name>
<evidence type="ECO:0000256" key="1">
    <source>
        <dbReference type="SAM" id="SignalP"/>
    </source>
</evidence>
<dbReference type="InterPro" id="IPR025970">
    <property type="entry name" value="SusE"/>
</dbReference>
<protein>
    <submittedName>
        <fullName evidence="3">SusE domain-containing protein</fullName>
    </submittedName>
</protein>
<proteinExistence type="predicted"/>
<organism evidence="3 4">
    <name type="scientific">Rufibacter sediminis</name>
    <dbReference type="NCBI Taxonomy" id="2762756"/>
    <lineage>
        <taxon>Bacteria</taxon>
        <taxon>Pseudomonadati</taxon>
        <taxon>Bacteroidota</taxon>
        <taxon>Cytophagia</taxon>
        <taxon>Cytophagales</taxon>
        <taxon>Hymenobacteraceae</taxon>
        <taxon>Rufibacter</taxon>
    </lineage>
</organism>
<dbReference type="PROSITE" id="PS51257">
    <property type="entry name" value="PROKAR_LIPOPROTEIN"/>
    <property type="match status" value="1"/>
</dbReference>
<evidence type="ECO:0000313" key="4">
    <source>
        <dbReference type="Proteomes" id="UP000659698"/>
    </source>
</evidence>
<sequence length="379" mass="42325">MRNLYILRLCTWVAALFFLASCDDDKELDHTQVTEVTNLFTPENNKFIKLEPASGSTVFEWAPAMAEDNGLVFYEVVFDKESGDFSDPVYSVKSDDNGMGNSLTMSYGTLNQIAKMAGIASQEIGKIKWTVFSSKGINVKKPSISHTVELERPAGFSEIPSALYLTGSATEAGETLGDAIPFKQTKAGEFEIYTALKAGTYKFTGGNSGNPLTFSIQDGKMVEGGTTTVTGDQKIYRIRLNLNSATAEFTEIKSVGLWFSAENKIWYELPYTGKGTWEIKNAPVEFFQESWGRDERYKFRFTVLDQAGVEAMEWFGSQNRDNSRPSSSTQSSYWYMVPVDNSRYDFAFKFNENADRKNADIKVDFSAGATQYTHSVTVK</sequence>
<evidence type="ECO:0000313" key="3">
    <source>
        <dbReference type="EMBL" id="MBC3539126.1"/>
    </source>
</evidence>
<feature type="signal peptide" evidence="1">
    <location>
        <begin position="1"/>
        <end position="22"/>
    </location>
</feature>
<dbReference type="Pfam" id="PF14292">
    <property type="entry name" value="SusE"/>
    <property type="match status" value="1"/>
</dbReference>
<dbReference type="EMBL" id="JACOAF010000014">
    <property type="protein sequence ID" value="MBC3539126.1"/>
    <property type="molecule type" value="Genomic_DNA"/>
</dbReference>
<feature type="domain" description="SusE outer membrane protein" evidence="2">
    <location>
        <begin position="24"/>
        <end position="131"/>
    </location>
</feature>
<keyword evidence="1" id="KW-0732">Signal</keyword>
<accession>A0ABR6VPQ5</accession>
<evidence type="ECO:0000259" key="2">
    <source>
        <dbReference type="Pfam" id="PF14292"/>
    </source>
</evidence>
<comment type="caution">
    <text evidence="3">The sequence shown here is derived from an EMBL/GenBank/DDBJ whole genome shotgun (WGS) entry which is preliminary data.</text>
</comment>
<gene>
    <name evidence="3" type="ORF">H7U12_05495</name>
</gene>
<dbReference type="Gene3D" id="2.60.40.3620">
    <property type="match status" value="1"/>
</dbReference>
<dbReference type="Proteomes" id="UP000659698">
    <property type="component" value="Unassembled WGS sequence"/>
</dbReference>
<reference evidence="3 4" key="1">
    <citation type="journal article" date="2019" name="Int. J. Syst. Evol. Microbiol.">
        <title>Rufibacter sediminis sp. nov., isolated from freshwater lake sediment.</title>
        <authorList>
            <person name="Qu J.H."/>
            <person name="Zhang L.J."/>
            <person name="Fu Y.H."/>
            <person name="Li H.F."/>
        </authorList>
    </citation>
    <scope>NUCLEOTIDE SEQUENCE [LARGE SCALE GENOMIC DNA]</scope>
    <source>
        <strain evidence="3 4">H-1</strain>
    </source>
</reference>